<dbReference type="SUPFAM" id="SSF53335">
    <property type="entry name" value="S-adenosyl-L-methionine-dependent methyltransferases"/>
    <property type="match status" value="1"/>
</dbReference>
<name>A0A6C0KB45_9ZZZZ</name>
<dbReference type="SUPFAM" id="SSF53448">
    <property type="entry name" value="Nucleotide-diphospho-sugar transferases"/>
    <property type="match status" value="1"/>
</dbReference>
<reference evidence="1" key="1">
    <citation type="journal article" date="2020" name="Nature">
        <title>Giant virus diversity and host interactions through global metagenomics.</title>
        <authorList>
            <person name="Schulz F."/>
            <person name="Roux S."/>
            <person name="Paez-Espino D."/>
            <person name="Jungbluth S."/>
            <person name="Walsh D.A."/>
            <person name="Denef V.J."/>
            <person name="McMahon K.D."/>
            <person name="Konstantinidis K.T."/>
            <person name="Eloe-Fadrosh E.A."/>
            <person name="Kyrpides N.C."/>
            <person name="Woyke T."/>
        </authorList>
    </citation>
    <scope>NUCLEOTIDE SEQUENCE</scope>
    <source>
        <strain evidence="1">GVMAG-S-1101178-73</strain>
    </source>
</reference>
<dbReference type="InterPro" id="IPR029063">
    <property type="entry name" value="SAM-dependent_MTases_sf"/>
</dbReference>
<evidence type="ECO:0008006" key="2">
    <source>
        <dbReference type="Google" id="ProtNLM"/>
    </source>
</evidence>
<dbReference type="InterPro" id="IPR029044">
    <property type="entry name" value="Nucleotide-diphossugar_trans"/>
</dbReference>
<proteinExistence type="predicted"/>
<sequence length="451" mass="51632">MGTRSIPIVIICYNNYRYVENTLSQILRINKEYYNNIIILNNASTCADTIEYLKKLGGDGSRASGSGVAIINNIGNFGPWIAADNNNHIYDILPDKFVLTDPDLKLNANIPSNFIDILATLSDKYKTTKIGLALDITDHDKFYPTTEYMANLSIYDWEKRFWKNKIDDPNYELYEADIDTTFCLVNKRNLYESGSASASSTAGIQIRVAGDFTAKHIPWYIDNEIYNMYENYAACINTTHISTIARIVKPYVENNYLQVLKNDELFLIKNSDPQSLSFWRDTYNSWENEMFEVFNKYLTKDKVFIDIGKRIIPTSLYASRKSKRVFGIEYGYDSGDSGGGANAAIMKDNCSNYTLIPSQLSQLSHSLLETLETILKDGSAALAASFIRVDIQGKEEDILSDLYDIHIKYKATLFINFNYMKWNDKNIDRFQFLTQRAKDIIKAYPSCYILF</sequence>
<protein>
    <recommendedName>
        <fullName evidence="2">Methyltransferase FkbM domain-containing protein</fullName>
    </recommendedName>
</protein>
<accession>A0A6C0KB45</accession>
<evidence type="ECO:0000313" key="1">
    <source>
        <dbReference type="EMBL" id="QHU13404.1"/>
    </source>
</evidence>
<organism evidence="1">
    <name type="scientific">viral metagenome</name>
    <dbReference type="NCBI Taxonomy" id="1070528"/>
    <lineage>
        <taxon>unclassified sequences</taxon>
        <taxon>metagenomes</taxon>
        <taxon>organismal metagenomes</taxon>
    </lineage>
</organism>
<dbReference type="Gene3D" id="3.90.550.10">
    <property type="entry name" value="Spore Coat Polysaccharide Biosynthesis Protein SpsA, Chain A"/>
    <property type="match status" value="1"/>
</dbReference>
<dbReference type="AlphaFoldDB" id="A0A6C0KB45"/>
<dbReference type="EMBL" id="MN740820">
    <property type="protein sequence ID" value="QHU13404.1"/>
    <property type="molecule type" value="Genomic_DNA"/>
</dbReference>